<organism evidence="2 3">
    <name type="scientific">Macrostomum lignano</name>
    <dbReference type="NCBI Taxonomy" id="282301"/>
    <lineage>
        <taxon>Eukaryota</taxon>
        <taxon>Metazoa</taxon>
        <taxon>Spiralia</taxon>
        <taxon>Lophotrochozoa</taxon>
        <taxon>Platyhelminthes</taxon>
        <taxon>Rhabditophora</taxon>
        <taxon>Macrostomorpha</taxon>
        <taxon>Macrostomida</taxon>
        <taxon>Macrostomidae</taxon>
        <taxon>Macrostomum</taxon>
    </lineage>
</organism>
<evidence type="ECO:0000256" key="1">
    <source>
        <dbReference type="SAM" id="Phobius"/>
    </source>
</evidence>
<dbReference type="Proteomes" id="UP000095280">
    <property type="component" value="Unplaced"/>
</dbReference>
<reference evidence="3" key="1">
    <citation type="submission" date="2016-11" db="UniProtKB">
        <authorList>
            <consortium name="WormBaseParasite"/>
        </authorList>
    </citation>
    <scope>IDENTIFICATION</scope>
</reference>
<keyword evidence="1" id="KW-0812">Transmembrane</keyword>
<accession>A0A1I8HHM0</accession>
<name>A0A1I8HHM0_9PLAT</name>
<keyword evidence="1" id="KW-1133">Transmembrane helix</keyword>
<proteinExistence type="predicted"/>
<dbReference type="WBParaSite" id="maker-uti_cns_0006287-snap-gene-0.7-mRNA-1">
    <property type="protein sequence ID" value="maker-uti_cns_0006287-snap-gene-0.7-mRNA-1"/>
    <property type="gene ID" value="maker-uti_cns_0006287-snap-gene-0.7"/>
</dbReference>
<evidence type="ECO:0000313" key="2">
    <source>
        <dbReference type="Proteomes" id="UP000095280"/>
    </source>
</evidence>
<evidence type="ECO:0000313" key="3">
    <source>
        <dbReference type="WBParaSite" id="maker-uti_cns_0006287-snap-gene-0.7-mRNA-1"/>
    </source>
</evidence>
<sequence length="169" mass="18544">MSSQVVTSINLDLFNPSPEQQSRARIAYAINVFDVLPLPALLVVVFLAYSIVLLLFRFLAYRVVSEAGEPSSEPSGPGPLRSCCLCCLSCADACDCCDSRGTVAGCLNGVCPHRRSGVKYSDVMLCHTCGRSTVDCCDADCDDCLCFCFECKFRPRARRCWAGRSRWTD</sequence>
<dbReference type="AlphaFoldDB" id="A0A1I8HHM0"/>
<keyword evidence="2" id="KW-1185">Reference proteome</keyword>
<protein>
    <submittedName>
        <fullName evidence="3">Uncharacterized protein</fullName>
    </submittedName>
</protein>
<feature type="transmembrane region" description="Helical" evidence="1">
    <location>
        <begin position="38"/>
        <end position="56"/>
    </location>
</feature>
<keyword evidence="1" id="KW-0472">Membrane</keyword>